<comment type="similarity">
    <text evidence="3 4">Belongs to the bacterial glucokinase family.</text>
</comment>
<reference evidence="5 6" key="1">
    <citation type="journal article" date="2018" name="Int. J. Syst. Evol. Microbiol.">
        <title>Uliginosibacterium sediminicola sp. nov., isolated from freshwater sediment.</title>
        <authorList>
            <person name="Hwang W.M."/>
            <person name="Kim S.M."/>
            <person name="Kang K."/>
            <person name="Ahn T.Y."/>
        </authorList>
    </citation>
    <scope>NUCLEOTIDE SEQUENCE [LARGE SCALE GENOMIC DNA]</scope>
    <source>
        <strain evidence="5 6">M1-21</strain>
    </source>
</reference>
<keyword evidence="2 3" id="KW-0418">Kinase</keyword>
<dbReference type="PANTHER" id="PTHR47690:SF1">
    <property type="entry name" value="GLUCOKINASE"/>
    <property type="match status" value="1"/>
</dbReference>
<dbReference type="SUPFAM" id="SSF53067">
    <property type="entry name" value="Actin-like ATPase domain"/>
    <property type="match status" value="1"/>
</dbReference>
<dbReference type="NCBIfam" id="TIGR00749">
    <property type="entry name" value="glk"/>
    <property type="match status" value="1"/>
</dbReference>
<keyword evidence="3" id="KW-0547">Nucleotide-binding</keyword>
<sequence>MASNTLSTHIAGDIGGTNARFARITLDGKLDQIQILRCADYAGPAEALAAYLAASAGPAPTAAAIGIANPINGDQVQMTNHSWHFSIEAMRQQIGLQSLDFLNDFTALALSLSQLQDSDRLAIGGGVAQAKAAIGVIGPGTGLGVSGLIPCKGGYAPIEGEGGHASIAGQTPEELAVIAALYRKFPHVSSERAVSGTGLPSLHQALAEVRGQHAAVLTPPEIAERALDGSDPLCVACMQMFCCLLGTAAANLALTLGARGGIYIGGGIVPRLAAHGTQFFQNSGFRQRFENKGRFSDYLAAIPTWIITADTPALLGAAAFLQQR</sequence>
<keyword evidence="3" id="KW-0067">ATP-binding</keyword>
<dbReference type="NCBIfam" id="NF001416">
    <property type="entry name" value="PRK00292.1-3"/>
    <property type="match status" value="1"/>
</dbReference>
<dbReference type="CDD" id="cd24008">
    <property type="entry name" value="ASKHA_NBD_GLK"/>
    <property type="match status" value="1"/>
</dbReference>
<evidence type="ECO:0000256" key="3">
    <source>
        <dbReference type="HAMAP-Rule" id="MF_00524"/>
    </source>
</evidence>
<keyword evidence="3" id="KW-0963">Cytoplasm</keyword>
<comment type="subcellular location">
    <subcellularLocation>
        <location evidence="3">Cytoplasm</location>
    </subcellularLocation>
</comment>
<dbReference type="PANTHER" id="PTHR47690">
    <property type="entry name" value="GLUCOKINASE"/>
    <property type="match status" value="1"/>
</dbReference>
<protein>
    <recommendedName>
        <fullName evidence="3">Glucokinase</fullName>
        <ecNumber evidence="3">2.7.1.2</ecNumber>
    </recommendedName>
    <alternativeName>
        <fullName evidence="3">Glucose kinase</fullName>
    </alternativeName>
</protein>
<comment type="catalytic activity">
    <reaction evidence="3">
        <text>D-glucose + ATP = D-glucose 6-phosphate + ADP + H(+)</text>
        <dbReference type="Rhea" id="RHEA:17825"/>
        <dbReference type="ChEBI" id="CHEBI:4167"/>
        <dbReference type="ChEBI" id="CHEBI:15378"/>
        <dbReference type="ChEBI" id="CHEBI:30616"/>
        <dbReference type="ChEBI" id="CHEBI:61548"/>
        <dbReference type="ChEBI" id="CHEBI:456216"/>
        <dbReference type="EC" id="2.7.1.2"/>
    </reaction>
</comment>
<dbReference type="InterPro" id="IPR043129">
    <property type="entry name" value="ATPase_NBD"/>
</dbReference>
<comment type="caution">
    <text evidence="5">The sequence shown here is derived from an EMBL/GenBank/DDBJ whole genome shotgun (WGS) entry which is preliminary data.</text>
</comment>
<dbReference type="InterPro" id="IPR003836">
    <property type="entry name" value="Glucokinase"/>
</dbReference>
<evidence type="ECO:0000256" key="4">
    <source>
        <dbReference type="RuleBase" id="RU004046"/>
    </source>
</evidence>
<dbReference type="GO" id="GO:0004340">
    <property type="term" value="F:glucokinase activity"/>
    <property type="evidence" value="ECO:0007669"/>
    <property type="project" value="UniProtKB-EC"/>
</dbReference>
<dbReference type="RefSeq" id="WP_345920975.1">
    <property type="nucleotide sequence ID" value="NZ_JBDIVE010000011.1"/>
</dbReference>
<dbReference type="Pfam" id="PF02685">
    <property type="entry name" value="Glucokinase"/>
    <property type="match status" value="1"/>
</dbReference>
<dbReference type="InterPro" id="IPR050201">
    <property type="entry name" value="Bacterial_glucokinase"/>
</dbReference>
<keyword evidence="3" id="KW-0324">Glycolysis</keyword>
<dbReference type="HAMAP" id="MF_00524">
    <property type="entry name" value="Glucokinase"/>
    <property type="match status" value="1"/>
</dbReference>
<proteinExistence type="inferred from homology"/>
<dbReference type="EMBL" id="JBDIVE010000011">
    <property type="protein sequence ID" value="MEN3070200.1"/>
    <property type="molecule type" value="Genomic_DNA"/>
</dbReference>
<gene>
    <name evidence="3" type="primary">glk</name>
    <name evidence="5" type="ORF">ABDB84_17075</name>
</gene>
<evidence type="ECO:0000313" key="5">
    <source>
        <dbReference type="EMBL" id="MEN3070200.1"/>
    </source>
</evidence>
<dbReference type="EC" id="2.7.1.2" evidence="3"/>
<dbReference type="Gene3D" id="3.30.420.40">
    <property type="match status" value="1"/>
</dbReference>
<evidence type="ECO:0000256" key="2">
    <source>
        <dbReference type="ARBA" id="ARBA00022777"/>
    </source>
</evidence>
<feature type="binding site" evidence="3">
    <location>
        <begin position="12"/>
        <end position="17"/>
    </location>
    <ligand>
        <name>ATP</name>
        <dbReference type="ChEBI" id="CHEBI:30616"/>
    </ligand>
</feature>
<dbReference type="Gene3D" id="3.40.367.20">
    <property type="match status" value="1"/>
</dbReference>
<accession>A0ABU9Z2M6</accession>
<evidence type="ECO:0000313" key="6">
    <source>
        <dbReference type="Proteomes" id="UP001410394"/>
    </source>
</evidence>
<organism evidence="5 6">
    <name type="scientific">Uliginosibacterium sediminicola</name>
    <dbReference type="NCBI Taxonomy" id="2024550"/>
    <lineage>
        <taxon>Bacteria</taxon>
        <taxon>Pseudomonadati</taxon>
        <taxon>Pseudomonadota</taxon>
        <taxon>Betaproteobacteria</taxon>
        <taxon>Rhodocyclales</taxon>
        <taxon>Zoogloeaceae</taxon>
        <taxon>Uliginosibacterium</taxon>
    </lineage>
</organism>
<keyword evidence="6" id="KW-1185">Reference proteome</keyword>
<evidence type="ECO:0000256" key="1">
    <source>
        <dbReference type="ARBA" id="ARBA00022679"/>
    </source>
</evidence>
<keyword evidence="1 3" id="KW-0808">Transferase</keyword>
<name>A0ABU9Z2M6_9RHOO</name>
<dbReference type="Proteomes" id="UP001410394">
    <property type="component" value="Unassembled WGS sequence"/>
</dbReference>